<evidence type="ECO:0000256" key="1">
    <source>
        <dbReference type="ARBA" id="ARBA00001933"/>
    </source>
</evidence>
<reference evidence="8" key="1">
    <citation type="submission" date="2020-11" db="EMBL/GenBank/DDBJ databases">
        <authorList>
            <person name="Tran Van P."/>
        </authorList>
    </citation>
    <scope>NUCLEOTIDE SEQUENCE</scope>
</reference>
<feature type="non-terminal residue" evidence="8">
    <location>
        <position position="467"/>
    </location>
</feature>
<evidence type="ECO:0000313" key="8">
    <source>
        <dbReference type="EMBL" id="CAD7252725.1"/>
    </source>
</evidence>
<dbReference type="EMBL" id="LR904282">
    <property type="protein sequence ID" value="CAD7252725.1"/>
    <property type="molecule type" value="Genomic_DNA"/>
</dbReference>
<dbReference type="PANTHER" id="PTHR11680:SF35">
    <property type="entry name" value="SERINE HYDROXYMETHYLTRANSFERASE 1"/>
    <property type="match status" value="1"/>
</dbReference>
<keyword evidence="5" id="KW-0663">Pyridoxal phosphate</keyword>
<proteinExistence type="inferred from homology"/>
<dbReference type="Gene3D" id="3.40.640.10">
    <property type="entry name" value="Type I PLP-dependent aspartate aminotransferase-like (Major domain)"/>
    <property type="match status" value="1"/>
</dbReference>
<dbReference type="GO" id="GO:0005829">
    <property type="term" value="C:cytosol"/>
    <property type="evidence" value="ECO:0007669"/>
    <property type="project" value="TreeGrafter"/>
</dbReference>
<dbReference type="PROSITE" id="PS00096">
    <property type="entry name" value="SHMT"/>
    <property type="match status" value="1"/>
</dbReference>
<dbReference type="SUPFAM" id="SSF53383">
    <property type="entry name" value="PLP-dependent transferases"/>
    <property type="match status" value="1"/>
</dbReference>
<evidence type="ECO:0000256" key="6">
    <source>
        <dbReference type="PROSITE-ProRule" id="PRU00339"/>
    </source>
</evidence>
<evidence type="ECO:0000256" key="4">
    <source>
        <dbReference type="ARBA" id="ARBA00022679"/>
    </source>
</evidence>
<accession>A0A7R9AEE2</accession>
<dbReference type="AlphaFoldDB" id="A0A7R9AEE2"/>
<dbReference type="OrthoDB" id="10265628at2759"/>
<dbReference type="EMBL" id="CAJPEV010004765">
    <property type="protein sequence ID" value="CAG0902275.1"/>
    <property type="molecule type" value="Genomic_DNA"/>
</dbReference>
<evidence type="ECO:0000256" key="5">
    <source>
        <dbReference type="ARBA" id="ARBA00022898"/>
    </source>
</evidence>
<evidence type="ECO:0000256" key="2">
    <source>
        <dbReference type="ARBA" id="ARBA00006376"/>
    </source>
</evidence>
<dbReference type="InterPro" id="IPR015421">
    <property type="entry name" value="PyrdxlP-dep_Trfase_major"/>
</dbReference>
<dbReference type="InterPro" id="IPR011990">
    <property type="entry name" value="TPR-like_helical_dom_sf"/>
</dbReference>
<dbReference type="InterPro" id="IPR049943">
    <property type="entry name" value="Ser_HO-MeTrfase-like"/>
</dbReference>
<keyword evidence="3" id="KW-0554">One-carbon metabolism</keyword>
<name>A0A7R9AEE2_9CRUS</name>
<dbReference type="PANTHER" id="PTHR11680">
    <property type="entry name" value="SERINE HYDROXYMETHYLTRANSFERASE"/>
    <property type="match status" value="1"/>
</dbReference>
<comment type="cofactor">
    <cofactor evidence="1">
        <name>pyridoxal 5'-phosphate</name>
        <dbReference type="ChEBI" id="CHEBI:597326"/>
    </cofactor>
</comment>
<dbReference type="GO" id="GO:0035999">
    <property type="term" value="P:tetrahydrofolate interconversion"/>
    <property type="evidence" value="ECO:0007669"/>
    <property type="project" value="UniProtKB-UniPathway"/>
</dbReference>
<feature type="non-terminal residue" evidence="8">
    <location>
        <position position="1"/>
    </location>
</feature>
<dbReference type="InterPro" id="IPR015424">
    <property type="entry name" value="PyrdxlP-dep_Trfase"/>
</dbReference>
<evidence type="ECO:0000313" key="9">
    <source>
        <dbReference type="Proteomes" id="UP000677054"/>
    </source>
</evidence>
<evidence type="ECO:0000256" key="3">
    <source>
        <dbReference type="ARBA" id="ARBA00022563"/>
    </source>
</evidence>
<keyword evidence="4" id="KW-0808">Transferase</keyword>
<keyword evidence="9" id="KW-1185">Reference proteome</keyword>
<dbReference type="GO" id="GO:0004372">
    <property type="term" value="F:glycine hydroxymethyltransferase activity"/>
    <property type="evidence" value="ECO:0007669"/>
    <property type="project" value="TreeGrafter"/>
</dbReference>
<protein>
    <recommendedName>
        <fullName evidence="7">Serine hydroxymethyltransferase-like domain-containing protein</fullName>
    </recommendedName>
</protein>
<evidence type="ECO:0000259" key="7">
    <source>
        <dbReference type="Pfam" id="PF00464"/>
    </source>
</evidence>
<dbReference type="UniPathway" id="UPA00193"/>
<dbReference type="InterPro" id="IPR039429">
    <property type="entry name" value="SHMT-like_dom"/>
</dbReference>
<dbReference type="PROSITE" id="PS50005">
    <property type="entry name" value="TPR"/>
    <property type="match status" value="1"/>
</dbReference>
<dbReference type="Gene3D" id="1.25.40.10">
    <property type="entry name" value="Tetratricopeptide repeat domain"/>
    <property type="match status" value="1"/>
</dbReference>
<dbReference type="Gene3D" id="3.90.1150.10">
    <property type="entry name" value="Aspartate Aminotransferase, domain 1"/>
    <property type="match status" value="1"/>
</dbReference>
<dbReference type="InterPro" id="IPR019798">
    <property type="entry name" value="Ser_HO-MeTrfase_PLP_BS"/>
</dbReference>
<feature type="domain" description="Serine hydroxymethyltransferase-like" evidence="7">
    <location>
        <begin position="35"/>
        <end position="267"/>
    </location>
</feature>
<dbReference type="GO" id="GO:0019264">
    <property type="term" value="P:glycine biosynthetic process from serine"/>
    <property type="evidence" value="ECO:0007669"/>
    <property type="project" value="TreeGrafter"/>
</dbReference>
<dbReference type="Pfam" id="PF00464">
    <property type="entry name" value="SHMT"/>
    <property type="match status" value="1"/>
</dbReference>
<organism evidence="8">
    <name type="scientific">Darwinula stevensoni</name>
    <dbReference type="NCBI Taxonomy" id="69355"/>
    <lineage>
        <taxon>Eukaryota</taxon>
        <taxon>Metazoa</taxon>
        <taxon>Ecdysozoa</taxon>
        <taxon>Arthropoda</taxon>
        <taxon>Crustacea</taxon>
        <taxon>Oligostraca</taxon>
        <taxon>Ostracoda</taxon>
        <taxon>Podocopa</taxon>
        <taxon>Podocopida</taxon>
        <taxon>Darwinulocopina</taxon>
        <taxon>Darwinuloidea</taxon>
        <taxon>Darwinulidae</taxon>
        <taxon>Darwinula</taxon>
    </lineage>
</organism>
<dbReference type="Proteomes" id="UP000677054">
    <property type="component" value="Unassembled WGS sequence"/>
</dbReference>
<dbReference type="SUPFAM" id="SSF48452">
    <property type="entry name" value="TPR-like"/>
    <property type="match status" value="1"/>
</dbReference>
<sequence>LSGFIKDTLVITLPGSQGAVKDAVQALFPHVFHVFKVREQETGRIDMDKVAAKAREVQPKLIICGASAYSRDWDYKKFREIADEVDIAHPAGLIAADLLTDPLPHCHIVSSTTHKTLRGPRGGIIMLGKDFANPWGRTTKKGDPIMMSTILNSAVFPGMQGGPLEHVIAAKAIAFGEASQDSFKEYGKQVIANASVMAKAFTDRGYQIISGGTDNHMMLIDLRAKSADISGKDAENALVKADITINKNMVPFDSRPALHTSGIRVGECYSRDQVWYNAINAYHKAIELENRREEYYLGLAKAYLAVEDYNKATVNFQMATQTGPEDTLYWKEYICFLIKMGLHDEAIQVLDEAEDHTYGPDLLYCRAVTEYFLKNKMKPVVTEDATQKLRDLIDATEKEFNHELKITPGEAKRIELIRRMKEDTDKKEYMIMFNGLIIDRSMDLQSYASPVYKAPSLLTLHSQAIPP</sequence>
<dbReference type="InterPro" id="IPR019734">
    <property type="entry name" value="TPR_rpt"/>
</dbReference>
<gene>
    <name evidence="8" type="ORF">DSTB1V02_LOCUS12480</name>
</gene>
<dbReference type="InterPro" id="IPR015422">
    <property type="entry name" value="PyrdxlP-dep_Trfase_small"/>
</dbReference>
<feature type="repeat" description="TPR" evidence="6">
    <location>
        <begin position="293"/>
        <end position="326"/>
    </location>
</feature>
<keyword evidence="6" id="KW-0802">TPR repeat</keyword>
<dbReference type="GO" id="GO:0030170">
    <property type="term" value="F:pyridoxal phosphate binding"/>
    <property type="evidence" value="ECO:0007669"/>
    <property type="project" value="InterPro"/>
</dbReference>
<comment type="similarity">
    <text evidence="2">Belongs to the SHMT family.</text>
</comment>